<name>A0A382P032_9ZZZZ</name>
<feature type="transmembrane region" description="Helical" evidence="1">
    <location>
        <begin position="260"/>
        <end position="281"/>
    </location>
</feature>
<evidence type="ECO:0000256" key="1">
    <source>
        <dbReference type="SAM" id="Phobius"/>
    </source>
</evidence>
<dbReference type="Pfam" id="PF07690">
    <property type="entry name" value="MFS_1"/>
    <property type="match status" value="1"/>
</dbReference>
<dbReference type="EMBL" id="UINC01103675">
    <property type="protein sequence ID" value="SVC66230.1"/>
    <property type="molecule type" value="Genomic_DNA"/>
</dbReference>
<feature type="transmembrane region" description="Helical" evidence="1">
    <location>
        <begin position="223"/>
        <end position="240"/>
    </location>
</feature>
<keyword evidence="1" id="KW-0812">Transmembrane</keyword>
<dbReference type="PANTHER" id="PTHR11360:SF290">
    <property type="entry name" value="MONOCARBOXYLATE MFS PERMEASE"/>
    <property type="match status" value="1"/>
</dbReference>
<evidence type="ECO:0000313" key="3">
    <source>
        <dbReference type="EMBL" id="SVC66230.1"/>
    </source>
</evidence>
<feature type="transmembrane region" description="Helical" evidence="1">
    <location>
        <begin position="7"/>
        <end position="30"/>
    </location>
</feature>
<dbReference type="PANTHER" id="PTHR11360">
    <property type="entry name" value="MONOCARBOXYLATE TRANSPORTER"/>
    <property type="match status" value="1"/>
</dbReference>
<dbReference type="InterPro" id="IPR050327">
    <property type="entry name" value="Proton-linked_MCT"/>
</dbReference>
<dbReference type="Gene3D" id="1.20.1250.20">
    <property type="entry name" value="MFS general substrate transporter like domains"/>
    <property type="match status" value="1"/>
</dbReference>
<dbReference type="InterPro" id="IPR011701">
    <property type="entry name" value="MFS"/>
</dbReference>
<proteinExistence type="predicted"/>
<reference evidence="3" key="1">
    <citation type="submission" date="2018-05" db="EMBL/GenBank/DDBJ databases">
        <authorList>
            <person name="Lanie J.A."/>
            <person name="Ng W.-L."/>
            <person name="Kazmierczak K.M."/>
            <person name="Andrzejewski T.M."/>
            <person name="Davidsen T.M."/>
            <person name="Wayne K.J."/>
            <person name="Tettelin H."/>
            <person name="Glass J.I."/>
            <person name="Rusch D."/>
            <person name="Podicherti R."/>
            <person name="Tsui H.-C.T."/>
            <person name="Winkler M.E."/>
        </authorList>
    </citation>
    <scope>NUCLEOTIDE SEQUENCE</scope>
</reference>
<feature type="domain" description="Major facilitator superfamily (MFS) profile" evidence="2">
    <location>
        <begin position="6"/>
        <end position="340"/>
    </location>
</feature>
<feature type="transmembrane region" description="Helical" evidence="1">
    <location>
        <begin position="132"/>
        <end position="157"/>
    </location>
</feature>
<gene>
    <name evidence="3" type="ORF">METZ01_LOCUS319084</name>
</gene>
<feature type="non-terminal residue" evidence="3">
    <location>
        <position position="340"/>
    </location>
</feature>
<feature type="transmembrane region" description="Helical" evidence="1">
    <location>
        <begin position="42"/>
        <end position="62"/>
    </location>
</feature>
<keyword evidence="1" id="KW-1133">Transmembrane helix</keyword>
<feature type="transmembrane region" description="Helical" evidence="1">
    <location>
        <begin position="98"/>
        <end position="120"/>
    </location>
</feature>
<evidence type="ECO:0000259" key="2">
    <source>
        <dbReference type="PROSITE" id="PS50850"/>
    </source>
</evidence>
<organism evidence="3">
    <name type="scientific">marine metagenome</name>
    <dbReference type="NCBI Taxonomy" id="408172"/>
    <lineage>
        <taxon>unclassified sequences</taxon>
        <taxon>metagenomes</taxon>
        <taxon>ecological metagenomes</taxon>
    </lineage>
</organism>
<dbReference type="SUPFAM" id="SSF103473">
    <property type="entry name" value="MFS general substrate transporter"/>
    <property type="match status" value="1"/>
</dbReference>
<dbReference type="PROSITE" id="PS50850">
    <property type="entry name" value="MFS"/>
    <property type="match status" value="1"/>
</dbReference>
<accession>A0A382P032</accession>
<dbReference type="InterPro" id="IPR036259">
    <property type="entry name" value="MFS_trans_sf"/>
</dbReference>
<protein>
    <recommendedName>
        <fullName evidence="2">Major facilitator superfamily (MFS) profile domain-containing protein</fullName>
    </recommendedName>
</protein>
<dbReference type="GO" id="GO:0022857">
    <property type="term" value="F:transmembrane transporter activity"/>
    <property type="evidence" value="ECO:0007669"/>
    <property type="project" value="InterPro"/>
</dbReference>
<dbReference type="AlphaFoldDB" id="A0A382P032"/>
<feature type="transmembrane region" description="Helical" evidence="1">
    <location>
        <begin position="163"/>
        <end position="182"/>
    </location>
</feature>
<keyword evidence="1" id="KW-0472">Membrane</keyword>
<feature type="transmembrane region" description="Helical" evidence="1">
    <location>
        <begin position="293"/>
        <end position="317"/>
    </location>
</feature>
<dbReference type="InterPro" id="IPR020846">
    <property type="entry name" value="MFS_dom"/>
</dbReference>
<feature type="transmembrane region" description="Helical" evidence="1">
    <location>
        <begin position="74"/>
        <end position="92"/>
    </location>
</feature>
<sequence>MTKNWPIIAASFLTIVFTFGIPTMVMPVIYAPIIDEFGWGRAQVTFVATLKFGAGAVFGIFFGVIVDKLSIRKIVAVASCVSIIAMLGFLWVQTLWQFYLVGLVLGMGSISCMIAIKVLVSQRFMHQQGLAIGFALLGTSVAGTFTPPLATWLIGIYGWRMTVALLSIGIWTVALPVFLRIVKESQDAEIEGAGPVGSSSQTKREETAAAEINFSDVLRSRSFWMIGLAVSLIGFVDQSMGQHLMLYLIQDVNYSREDAAWVLSAVFGVSIAGKLGFGWLYDKLSVKGVMLCYFLMAVAVLLMFPISILSALVAFTITRGLAHGGSIVDIPVLSKHCFGP</sequence>